<reference evidence="1" key="1">
    <citation type="submission" date="2020-02" db="EMBL/GenBank/DDBJ databases">
        <authorList>
            <person name="Scholz U."/>
            <person name="Mascher M."/>
            <person name="Fiebig A."/>
        </authorList>
    </citation>
    <scope>NUCLEOTIDE SEQUENCE</scope>
</reference>
<keyword evidence="2" id="KW-1185">Reference proteome</keyword>
<evidence type="ECO:0000313" key="2">
    <source>
        <dbReference type="Proteomes" id="UP000663760"/>
    </source>
</evidence>
<dbReference type="EMBL" id="LR746275">
    <property type="protein sequence ID" value="CAA7405831.1"/>
    <property type="molecule type" value="Genomic_DNA"/>
</dbReference>
<evidence type="ECO:0000313" key="1">
    <source>
        <dbReference type="EMBL" id="CAA7405831.1"/>
    </source>
</evidence>
<gene>
    <name evidence="1" type="ORF">SI8410_12016509</name>
</gene>
<name>A0A7I8L726_SPIIN</name>
<dbReference type="Proteomes" id="UP000663760">
    <property type="component" value="Chromosome 12"/>
</dbReference>
<organism evidence="1 2">
    <name type="scientific">Spirodela intermedia</name>
    <name type="common">Intermediate duckweed</name>
    <dbReference type="NCBI Taxonomy" id="51605"/>
    <lineage>
        <taxon>Eukaryota</taxon>
        <taxon>Viridiplantae</taxon>
        <taxon>Streptophyta</taxon>
        <taxon>Embryophyta</taxon>
        <taxon>Tracheophyta</taxon>
        <taxon>Spermatophyta</taxon>
        <taxon>Magnoliopsida</taxon>
        <taxon>Liliopsida</taxon>
        <taxon>Araceae</taxon>
        <taxon>Lemnoideae</taxon>
        <taxon>Spirodela</taxon>
    </lineage>
</organism>
<dbReference type="OrthoDB" id="1727355at2759"/>
<protein>
    <submittedName>
        <fullName evidence="1">Uncharacterized protein</fullName>
    </submittedName>
</protein>
<sequence length="44" mass="5144">MSAYQEEALQHIWYALRSHSEEHLPPPSYHGCWHGVSQGFFLES</sequence>
<proteinExistence type="predicted"/>
<accession>A0A7I8L726</accession>
<dbReference type="AlphaFoldDB" id="A0A7I8L726"/>